<evidence type="ECO:0000256" key="1">
    <source>
        <dbReference type="SAM" id="MobiDB-lite"/>
    </source>
</evidence>
<dbReference type="Proteomes" id="UP000501690">
    <property type="component" value="Linkage Group LG8"/>
</dbReference>
<dbReference type="PANTHER" id="PTHR47212:SF15">
    <property type="entry name" value="PHOSPHATIDYLINOSITOL N-ACETYGLUCOSAMINLYTRANSFERASE SUBUNIT P-LIKE PROTEIN"/>
    <property type="match status" value="1"/>
</dbReference>
<feature type="compositionally biased region" description="Basic and acidic residues" evidence="1">
    <location>
        <begin position="608"/>
        <end position="623"/>
    </location>
</feature>
<dbReference type="PANTHER" id="PTHR47212">
    <property type="entry name" value="ADHESIN-LIKE PROTEIN, PUTATIVE (DUF3741)-RELATED"/>
    <property type="match status" value="1"/>
</dbReference>
<dbReference type="Pfam" id="PF12552">
    <property type="entry name" value="DUF3741"/>
    <property type="match status" value="1"/>
</dbReference>
<accession>A0A4D6MMJ4</accession>
<feature type="region of interest" description="Disordered" evidence="1">
    <location>
        <begin position="600"/>
        <end position="633"/>
    </location>
</feature>
<proteinExistence type="predicted"/>
<dbReference type="EMBL" id="CP039352">
    <property type="protein sequence ID" value="QCE01994.1"/>
    <property type="molecule type" value="Genomic_DNA"/>
</dbReference>
<dbReference type="InterPro" id="IPR022212">
    <property type="entry name" value="DUF3741"/>
</dbReference>
<feature type="domain" description="DUF3741" evidence="2">
    <location>
        <begin position="224"/>
        <end position="268"/>
    </location>
</feature>
<evidence type="ECO:0000259" key="2">
    <source>
        <dbReference type="Pfam" id="PF12552"/>
    </source>
</evidence>
<dbReference type="Pfam" id="PF14309">
    <property type="entry name" value="DUF4378"/>
    <property type="match status" value="1"/>
</dbReference>
<feature type="region of interest" description="Disordered" evidence="1">
    <location>
        <begin position="673"/>
        <end position="713"/>
    </location>
</feature>
<gene>
    <name evidence="4" type="ORF">DEO72_LG8g5</name>
</gene>
<feature type="region of interest" description="Disordered" evidence="1">
    <location>
        <begin position="400"/>
        <end position="432"/>
    </location>
</feature>
<dbReference type="AlphaFoldDB" id="A0A4D6MMJ4"/>
<evidence type="ECO:0008006" key="6">
    <source>
        <dbReference type="Google" id="ProtNLM"/>
    </source>
</evidence>
<name>A0A4D6MMJ4_VIGUN</name>
<evidence type="ECO:0000259" key="3">
    <source>
        <dbReference type="Pfam" id="PF14309"/>
    </source>
</evidence>
<evidence type="ECO:0000313" key="5">
    <source>
        <dbReference type="Proteomes" id="UP000501690"/>
    </source>
</evidence>
<feature type="domain" description="DUF4378" evidence="3">
    <location>
        <begin position="758"/>
        <end position="905"/>
    </location>
</feature>
<sequence>MAKKSQRRPVRFEKDKSGCMWGFISMFDFRHGHSTRKMIADKRRSSKHAVGAINSKTKFEMSNFDEVCQSSSDSGESRRPTIVTAANKPSVKKLIEEEMFIDQNKMKDTDSAQIESKESKLRRDVLLKLDSKRKKKFYQKNCDKDINDLNLDTTLKSEITHNKHSRKQSKDNLDLDKMIAEFCHLKDVYSMMHGNDIEVEVEAQSNQKQAISENAKEAICEFVNQMVLNGKDPAEARKFLCSHQLVEAIELLSSDKELFLSLLQNPNSLLLKCVQEFRNSQGTNEKEYGPVAGSNFSEQDHGNLKHNGDLVNHKKHNFFRKKTKSHSKSSANENGNTNLSSIVILKPGQMGWQNSETGNNLASHQDSYDVVKYNGPSVRGSSHFSLTEIKKKLKHAMGRERHGNSEGISKRHPAAECQNRKPSSKVIGKDNVGMRSPNKDHFFIEKIGRPATGVMKGDKTSTTKDFELTMEHESGSYPKQRVSNLYIEAKKHLCEIVGNGDEKIDFSSRQISRTLGKILSLPEYNFSPFGSPRRDWEHHSVTAQKIFSTSDKISMGNKDNVSPEQEYSVGHFDQEIHNSGKQSIICDEISNNKVQAIKSDSNVANGRSHVDETQKLCSDRDEIVTGGDVESAQEVSVLESSSQPVDLNAGKEDQNYGLSEVSDCAKCSQYSKQDVKEEHKSTSPLSSPPYSSTTKESVTDASGRPSPISVLDTPFFEDDVQPVEVPVRPLQFGEQNSSPLDEINREKYCLEENEWIYDYIKAILQTSGLTIDQLSKKCLSSDKILDPSLFDEVEFLPNQLSHDQKLIYDCVNNVLMEVCQNYFGFSPCVSFIKPGIRPSPNMMKVILKVWEGVCWHFLSLPPPRTLDKIIKKDMDKNGTWMDLRLEAETIGSEMEEAILAELMEDTILCCVSKSSEGDYSQLEFEYKDSENTKNV</sequence>
<keyword evidence="5" id="KW-1185">Reference proteome</keyword>
<evidence type="ECO:0000313" key="4">
    <source>
        <dbReference type="EMBL" id="QCE01994.1"/>
    </source>
</evidence>
<organism evidence="4 5">
    <name type="scientific">Vigna unguiculata</name>
    <name type="common">Cowpea</name>
    <dbReference type="NCBI Taxonomy" id="3917"/>
    <lineage>
        <taxon>Eukaryota</taxon>
        <taxon>Viridiplantae</taxon>
        <taxon>Streptophyta</taxon>
        <taxon>Embryophyta</taxon>
        <taxon>Tracheophyta</taxon>
        <taxon>Spermatophyta</taxon>
        <taxon>Magnoliopsida</taxon>
        <taxon>eudicotyledons</taxon>
        <taxon>Gunneridae</taxon>
        <taxon>Pentapetalae</taxon>
        <taxon>rosids</taxon>
        <taxon>fabids</taxon>
        <taxon>Fabales</taxon>
        <taxon>Fabaceae</taxon>
        <taxon>Papilionoideae</taxon>
        <taxon>50 kb inversion clade</taxon>
        <taxon>NPAAA clade</taxon>
        <taxon>indigoferoid/millettioid clade</taxon>
        <taxon>Phaseoleae</taxon>
        <taxon>Vigna</taxon>
    </lineage>
</organism>
<protein>
    <recommendedName>
        <fullName evidence="6">DUF4378 domain-containing protein</fullName>
    </recommendedName>
</protein>
<feature type="compositionally biased region" description="Low complexity" evidence="1">
    <location>
        <begin position="682"/>
        <end position="694"/>
    </location>
</feature>
<dbReference type="InterPro" id="IPR025486">
    <property type="entry name" value="DUF4378"/>
</dbReference>
<reference evidence="4 5" key="1">
    <citation type="submission" date="2019-04" db="EMBL/GenBank/DDBJ databases">
        <title>An improved genome assembly and genetic linkage map for asparagus bean, Vigna unguiculata ssp. sesquipedialis.</title>
        <authorList>
            <person name="Xia Q."/>
            <person name="Zhang R."/>
            <person name="Dong Y."/>
        </authorList>
    </citation>
    <scope>NUCLEOTIDE SEQUENCE [LARGE SCALE GENOMIC DNA]</scope>
    <source>
        <tissue evidence="4">Leaf</tissue>
    </source>
</reference>